<keyword evidence="13" id="KW-1208">Phospholipid metabolism</keyword>
<keyword evidence="8 17" id="KW-0812">Transmembrane</keyword>
<evidence type="ECO:0000256" key="5">
    <source>
        <dbReference type="ARBA" id="ARBA00014944"/>
    </source>
</evidence>
<proteinExistence type="inferred from homology"/>
<evidence type="ECO:0000256" key="2">
    <source>
        <dbReference type="ARBA" id="ARBA00005042"/>
    </source>
</evidence>
<comment type="caution">
    <text evidence="18">The sequence shown here is derived from an EMBL/GenBank/DDBJ whole genome shotgun (WGS) entry which is preliminary data.</text>
</comment>
<dbReference type="AlphaFoldDB" id="A0A7V5RR21"/>
<keyword evidence="6" id="KW-0444">Lipid biosynthesis</keyword>
<evidence type="ECO:0000256" key="11">
    <source>
        <dbReference type="ARBA" id="ARBA00023136"/>
    </source>
</evidence>
<keyword evidence="10" id="KW-0443">Lipid metabolism</keyword>
<dbReference type="InterPro" id="IPR050324">
    <property type="entry name" value="CDP-alcohol_PTase-I"/>
</dbReference>
<protein>
    <recommendedName>
        <fullName evidence="5 15">CDP-diacylglycerol--glycerol-3-phosphate 3-phosphatidyltransferase</fullName>
        <ecNumber evidence="4 15">2.7.8.5</ecNumber>
    </recommendedName>
</protein>
<organism evidence="18">
    <name type="scientific">Caldithrix abyssi</name>
    <dbReference type="NCBI Taxonomy" id="187145"/>
    <lineage>
        <taxon>Bacteria</taxon>
        <taxon>Pseudomonadati</taxon>
        <taxon>Calditrichota</taxon>
        <taxon>Calditrichia</taxon>
        <taxon>Calditrichales</taxon>
        <taxon>Calditrichaceae</taxon>
        <taxon>Caldithrix</taxon>
    </lineage>
</organism>
<keyword evidence="12" id="KW-0594">Phospholipid biosynthesis</keyword>
<dbReference type="PANTHER" id="PTHR14269:SF62">
    <property type="entry name" value="CDP-DIACYLGLYCEROL--GLYCEROL-3-PHOSPHATE 3-PHOSPHATIDYLTRANSFERASE 1, CHLOROPLASTIC"/>
    <property type="match status" value="1"/>
</dbReference>
<keyword evidence="7 16" id="KW-0808">Transferase</keyword>
<dbReference type="PANTHER" id="PTHR14269">
    <property type="entry name" value="CDP-DIACYLGLYCEROL--GLYCEROL-3-PHOSPHATE 3-PHOSPHATIDYLTRANSFERASE-RELATED"/>
    <property type="match status" value="1"/>
</dbReference>
<comment type="catalytic activity">
    <reaction evidence="14">
        <text>a CDP-1,2-diacyl-sn-glycerol + sn-glycerol 3-phosphate = a 1,2-diacyl-sn-glycero-3-phospho-(1'-sn-glycero-3'-phosphate) + CMP + H(+)</text>
        <dbReference type="Rhea" id="RHEA:12593"/>
        <dbReference type="ChEBI" id="CHEBI:15378"/>
        <dbReference type="ChEBI" id="CHEBI:57597"/>
        <dbReference type="ChEBI" id="CHEBI:58332"/>
        <dbReference type="ChEBI" id="CHEBI:60110"/>
        <dbReference type="ChEBI" id="CHEBI:60377"/>
        <dbReference type="EC" id="2.7.8.5"/>
    </reaction>
</comment>
<dbReference type="GO" id="GO:0008444">
    <property type="term" value="F:CDP-diacylglycerol-glycerol-3-phosphate 3-phosphatidyltransferase activity"/>
    <property type="evidence" value="ECO:0007669"/>
    <property type="project" value="UniProtKB-UniRule"/>
</dbReference>
<evidence type="ECO:0000256" key="3">
    <source>
        <dbReference type="ARBA" id="ARBA00010441"/>
    </source>
</evidence>
<dbReference type="InterPro" id="IPR000462">
    <property type="entry name" value="CDP-OH_P_trans"/>
</dbReference>
<evidence type="ECO:0000256" key="13">
    <source>
        <dbReference type="ARBA" id="ARBA00023264"/>
    </source>
</evidence>
<evidence type="ECO:0000256" key="4">
    <source>
        <dbReference type="ARBA" id="ARBA00013170"/>
    </source>
</evidence>
<dbReference type="EC" id="2.7.8.5" evidence="4 15"/>
<comment type="pathway">
    <text evidence="2">Phospholipid metabolism; phosphatidylglycerol biosynthesis; phosphatidylglycerol from CDP-diacylglycerol: step 1/2.</text>
</comment>
<evidence type="ECO:0000256" key="14">
    <source>
        <dbReference type="ARBA" id="ARBA00048586"/>
    </source>
</evidence>
<reference evidence="18" key="1">
    <citation type="journal article" date="2020" name="mSystems">
        <title>Genome- and Community-Level Interaction Insights into Carbon Utilization and Element Cycling Functions of Hydrothermarchaeota in Hydrothermal Sediment.</title>
        <authorList>
            <person name="Zhou Z."/>
            <person name="Liu Y."/>
            <person name="Xu W."/>
            <person name="Pan J."/>
            <person name="Luo Z.H."/>
            <person name="Li M."/>
        </authorList>
    </citation>
    <scope>NUCLEOTIDE SEQUENCE [LARGE SCALE GENOMIC DNA]</scope>
    <source>
        <strain evidence="18">HyVt-460</strain>
    </source>
</reference>
<dbReference type="GO" id="GO:0016020">
    <property type="term" value="C:membrane"/>
    <property type="evidence" value="ECO:0007669"/>
    <property type="project" value="UniProtKB-SubCell"/>
</dbReference>
<evidence type="ECO:0000256" key="9">
    <source>
        <dbReference type="ARBA" id="ARBA00022989"/>
    </source>
</evidence>
<keyword evidence="11 17" id="KW-0472">Membrane</keyword>
<gene>
    <name evidence="18" type="primary">pgsA</name>
    <name evidence="18" type="ORF">ENJ15_07700</name>
</gene>
<comment type="subcellular location">
    <subcellularLocation>
        <location evidence="1">Membrane</location>
        <topology evidence="1">Multi-pass membrane protein</topology>
    </subcellularLocation>
</comment>
<evidence type="ECO:0000256" key="10">
    <source>
        <dbReference type="ARBA" id="ARBA00023098"/>
    </source>
</evidence>
<dbReference type="NCBIfam" id="TIGR00560">
    <property type="entry name" value="pgsA"/>
    <property type="match status" value="1"/>
</dbReference>
<evidence type="ECO:0000256" key="17">
    <source>
        <dbReference type="SAM" id="Phobius"/>
    </source>
</evidence>
<dbReference type="EMBL" id="DRLI01000295">
    <property type="protein sequence ID" value="HHM02885.1"/>
    <property type="molecule type" value="Genomic_DNA"/>
</dbReference>
<comment type="similarity">
    <text evidence="3 16">Belongs to the CDP-alcohol phosphatidyltransferase class-I family.</text>
</comment>
<dbReference type="Pfam" id="PF01066">
    <property type="entry name" value="CDP-OH_P_transf"/>
    <property type="match status" value="1"/>
</dbReference>
<evidence type="ECO:0000256" key="8">
    <source>
        <dbReference type="ARBA" id="ARBA00022692"/>
    </source>
</evidence>
<evidence type="ECO:0000256" key="16">
    <source>
        <dbReference type="RuleBase" id="RU003750"/>
    </source>
</evidence>
<dbReference type="PROSITE" id="PS00379">
    <property type="entry name" value="CDP_ALCOHOL_P_TRANSF"/>
    <property type="match status" value="1"/>
</dbReference>
<feature type="transmembrane region" description="Helical" evidence="17">
    <location>
        <begin position="20"/>
        <end position="42"/>
    </location>
</feature>
<evidence type="ECO:0000256" key="6">
    <source>
        <dbReference type="ARBA" id="ARBA00022516"/>
    </source>
</evidence>
<evidence type="ECO:0000256" key="15">
    <source>
        <dbReference type="NCBIfam" id="TIGR00560"/>
    </source>
</evidence>
<evidence type="ECO:0000256" key="12">
    <source>
        <dbReference type="ARBA" id="ARBA00023209"/>
    </source>
</evidence>
<evidence type="ECO:0000313" key="18">
    <source>
        <dbReference type="EMBL" id="HHM02885.1"/>
    </source>
</evidence>
<dbReference type="Gene3D" id="1.20.120.1760">
    <property type="match status" value="1"/>
</dbReference>
<sequence length="166" mass="19134">MKPGYTVLMAINNGSMYFNFPNILTIIRILLTPVFIYLFLYVPESGKFYAALLFFLAALTDWYDGYLARRMNMTTRLGQFLDPIADKILISSALYLFALEGYVFYWIVFTIIARDVVVTALRIYALHHGKPIITSTLAKWKTFAQMGYVMFMILYLAWPGAPDIHL</sequence>
<dbReference type="InterPro" id="IPR048254">
    <property type="entry name" value="CDP_ALCOHOL_P_TRANSF_CS"/>
</dbReference>
<accession>A0A7V5RR21</accession>
<dbReference type="InterPro" id="IPR004570">
    <property type="entry name" value="Phosphatidylglycerol_P_synth"/>
</dbReference>
<keyword evidence="9 17" id="KW-1133">Transmembrane helix</keyword>
<dbReference type="PIRSF" id="PIRSF000847">
    <property type="entry name" value="Phos_ph_gly_syn"/>
    <property type="match status" value="1"/>
</dbReference>
<evidence type="ECO:0000256" key="1">
    <source>
        <dbReference type="ARBA" id="ARBA00004141"/>
    </source>
</evidence>
<feature type="non-terminal residue" evidence="18">
    <location>
        <position position="166"/>
    </location>
</feature>
<dbReference type="Proteomes" id="UP000885771">
    <property type="component" value="Unassembled WGS sequence"/>
</dbReference>
<feature type="transmembrane region" description="Helical" evidence="17">
    <location>
        <begin position="48"/>
        <end position="68"/>
    </location>
</feature>
<name>A0A7V5RR21_CALAY</name>
<dbReference type="GO" id="GO:0046474">
    <property type="term" value="P:glycerophospholipid biosynthetic process"/>
    <property type="evidence" value="ECO:0007669"/>
    <property type="project" value="TreeGrafter"/>
</dbReference>
<feature type="transmembrane region" description="Helical" evidence="17">
    <location>
        <begin position="137"/>
        <end position="158"/>
    </location>
</feature>
<dbReference type="InterPro" id="IPR043130">
    <property type="entry name" value="CDP-OH_PTrfase_TM_dom"/>
</dbReference>
<evidence type="ECO:0000256" key="7">
    <source>
        <dbReference type="ARBA" id="ARBA00022679"/>
    </source>
</evidence>